<feature type="domain" description="Copper amine oxidase N3-terminal" evidence="13">
    <location>
        <begin position="225"/>
        <end position="326"/>
    </location>
</feature>
<keyword evidence="5 8" id="KW-0186">Copper</keyword>
<dbReference type="Proteomes" id="UP000214618">
    <property type="component" value="Chromosome"/>
</dbReference>
<feature type="active site" description="Proton acceptor" evidence="6">
    <location>
        <position position="423"/>
    </location>
</feature>
<dbReference type="InterPro" id="IPR015800">
    <property type="entry name" value="Cu_amine_oxidase_N2"/>
</dbReference>
<organism evidence="15 16">
    <name type="scientific">Peribacillus simplex NBRC 15720 = DSM 1321</name>
    <dbReference type="NCBI Taxonomy" id="1349754"/>
    <lineage>
        <taxon>Bacteria</taxon>
        <taxon>Bacillati</taxon>
        <taxon>Bacillota</taxon>
        <taxon>Bacilli</taxon>
        <taxon>Bacillales</taxon>
        <taxon>Bacillaceae</taxon>
        <taxon>Peribacillus</taxon>
    </lineage>
</organism>
<evidence type="ECO:0000259" key="13">
    <source>
        <dbReference type="Pfam" id="PF02728"/>
    </source>
</evidence>
<evidence type="ECO:0000256" key="1">
    <source>
        <dbReference type="ARBA" id="ARBA00007983"/>
    </source>
</evidence>
<dbReference type="Pfam" id="PF02728">
    <property type="entry name" value="Cu_amine_oxidN3"/>
    <property type="match status" value="1"/>
</dbReference>
<dbReference type="SUPFAM" id="SSF54416">
    <property type="entry name" value="Amine oxidase N-terminal region"/>
    <property type="match status" value="2"/>
</dbReference>
<dbReference type="InterPro" id="IPR049948">
    <property type="entry name" value="Cu_Am_ox_TPQ-bd"/>
</dbReference>
<dbReference type="InterPro" id="IPR000269">
    <property type="entry name" value="Cu_amine_oxidase"/>
</dbReference>
<evidence type="ECO:0000256" key="2">
    <source>
        <dbReference type="ARBA" id="ARBA00022723"/>
    </source>
</evidence>
<dbReference type="SUPFAM" id="SSF55383">
    <property type="entry name" value="Copper amine oxidase, domain N"/>
    <property type="match status" value="1"/>
</dbReference>
<feature type="compositionally biased region" description="Polar residues" evidence="9">
    <location>
        <begin position="704"/>
        <end position="714"/>
    </location>
</feature>
<feature type="modified residue" description="2',4',5'-topaquinone" evidence="7">
    <location>
        <position position="509"/>
    </location>
</feature>
<feature type="transmembrane region" description="Helical" evidence="10">
    <location>
        <begin position="7"/>
        <end position="27"/>
    </location>
</feature>
<keyword evidence="2 8" id="KW-0479">Metal-binding</keyword>
<dbReference type="PROSITE" id="PS01165">
    <property type="entry name" value="COPPER_AMINE_OXID_2"/>
    <property type="match status" value="1"/>
</dbReference>
<dbReference type="EMBL" id="CP017704">
    <property type="protein sequence ID" value="ASS95427.1"/>
    <property type="molecule type" value="Genomic_DNA"/>
</dbReference>
<dbReference type="PANTHER" id="PTHR10638:SF41">
    <property type="entry name" value="AMINE OXIDASE"/>
    <property type="match status" value="1"/>
</dbReference>
<proteinExistence type="inferred from homology"/>
<evidence type="ECO:0000313" key="15">
    <source>
        <dbReference type="EMBL" id="ASS95427.1"/>
    </source>
</evidence>
<dbReference type="GO" id="GO:0048038">
    <property type="term" value="F:quinone binding"/>
    <property type="evidence" value="ECO:0007669"/>
    <property type="project" value="InterPro"/>
</dbReference>
<evidence type="ECO:0000256" key="3">
    <source>
        <dbReference type="ARBA" id="ARBA00022772"/>
    </source>
</evidence>
<evidence type="ECO:0000256" key="9">
    <source>
        <dbReference type="SAM" id="MobiDB-lite"/>
    </source>
</evidence>
<dbReference type="InterPro" id="IPR015802">
    <property type="entry name" value="Cu_amine_oxidase_N3"/>
</dbReference>
<dbReference type="InterPro" id="IPR015798">
    <property type="entry name" value="Cu_amine_oxidase_C"/>
</dbReference>
<feature type="domain" description="Copper amine oxidase N2-terminal" evidence="12">
    <location>
        <begin position="131"/>
        <end position="218"/>
    </location>
</feature>
<reference evidence="15 16" key="1">
    <citation type="submission" date="2016-10" db="EMBL/GenBank/DDBJ databases">
        <title>The whole genome sequencing and assembly of Bacillus simplex DSM 1321 strain.</title>
        <authorList>
            <person name="Park M.-K."/>
            <person name="Lee Y.-J."/>
            <person name="Yi H."/>
            <person name="Bahn Y.-S."/>
            <person name="Kim J.F."/>
            <person name="Lee D.-W."/>
        </authorList>
    </citation>
    <scope>NUCLEOTIDE SEQUENCE [LARGE SCALE GENOMIC DNA]</scope>
    <source>
        <strain evidence="15 16">DSM 1321</strain>
    </source>
</reference>
<dbReference type="InterPro" id="IPR036460">
    <property type="entry name" value="Cu_amine_oxidase_C_sf"/>
</dbReference>
<evidence type="ECO:0000256" key="5">
    <source>
        <dbReference type="ARBA" id="ARBA00023008"/>
    </source>
</evidence>
<keyword evidence="3 6" id="KW-0801">TPQ</keyword>
<protein>
    <recommendedName>
        <fullName evidence="8">Amine oxidase</fullName>
        <ecNumber evidence="8">1.4.3.-</ecNumber>
    </recommendedName>
</protein>
<dbReference type="InterPro" id="IPR012854">
    <property type="entry name" value="Cu_amine_oxidase-like_N"/>
</dbReference>
<dbReference type="AlphaFoldDB" id="A0A223EJK2"/>
<sequence length="771" mass="87080">MKTKQRTFKASIIVMTTLTFIFSPYSLIHNNNASAHGGEVELIKLETALEGTGATVKSNFWSFFTKKITIEKDDTVIKIIPDSDKAYINGKAITLESNVIEKDEKIYVTDHFVNEVLPDIKQTAKIKEAYHPLDPLTPKEIKAVVNVIKEAGKYKDTLRFTEITLKLPEKKKVWEWEYDKEKKDNAFARKAEFIALNGKQVIEGEVNISSKKLVSWNEMDGVHGMLILDDFATVQGAIEASEDYAKALKKRGIDDPKKVVATPLTVGYFDGEDKLEHDKRLLKIVSYLDTGDGNFWAHPIENLVAVVDLEKKAVIKVEDEGVIPIPMQLNAYDGRDYEKKSAVKPLNITEPEGKNYEIKGNTISWQNWDFHLRLDTRVGPVLSTVTYDDHGKKRKIMYEGSLGGMIVPYGDPDVGWYFKSYLDAGEYGMGTLTAPLELGADVPENAVLLDATIADNSGNPYVIKNAIAVFEQYAGPEYKHADLATFKEENQSRERRELVVRWVSTIGNYDYIFDWKLSQNGIINIDVGASGIEAVKGVKSKTMHDKTAKEDTKYGTLLDNNIVGTTHQHIYNFRLDLDVDGESNSLMEINPKVEKNQEGGPRKSVMVTEEKTVKTEQESIQKFDSSTIRLFSNLNKENKVGNPVSYQIIPFAGGTHPIAKGALFSDDDWLFKRVNFMDKQLWVTNYDPDERYPEGKYPNRSKTDTGLGQYSADNGSIDNTDNVVWMTTGATHIARAEEWPMMPTEWVHAMLKPWNFFDRTPTLDLPKENSK</sequence>
<keyword evidence="10" id="KW-1133">Transmembrane helix</keyword>
<gene>
    <name evidence="15" type="primary">tynA</name>
    <name evidence="15" type="ORF">BS1321_16825</name>
</gene>
<dbReference type="Gene3D" id="2.70.98.20">
    <property type="entry name" value="Copper amine oxidase, catalytic domain"/>
    <property type="match status" value="1"/>
</dbReference>
<dbReference type="PANTHER" id="PTHR10638">
    <property type="entry name" value="COPPER AMINE OXIDASE"/>
    <property type="match status" value="1"/>
</dbReference>
<dbReference type="RefSeq" id="WP_063235108.1">
    <property type="nucleotide sequence ID" value="NZ_BCVO01000020.1"/>
</dbReference>
<evidence type="ECO:0000256" key="10">
    <source>
        <dbReference type="SAM" id="Phobius"/>
    </source>
</evidence>
<dbReference type="Gene3D" id="3.30.457.10">
    <property type="entry name" value="Copper amine oxidase-like, N-terminal domain"/>
    <property type="match status" value="1"/>
</dbReference>
<dbReference type="InterPro" id="IPR016182">
    <property type="entry name" value="Cu_amine_oxidase_N-reg"/>
</dbReference>
<comment type="PTM">
    <text evidence="7 8">Topaquinone (TPQ) is generated by copper-dependent autoxidation of a specific tyrosyl residue.</text>
</comment>
<keyword evidence="10" id="KW-0472">Membrane</keyword>
<dbReference type="GO" id="GO:0005507">
    <property type="term" value="F:copper ion binding"/>
    <property type="evidence" value="ECO:0007669"/>
    <property type="project" value="InterPro"/>
</dbReference>
<dbReference type="Gene3D" id="3.10.450.40">
    <property type="match status" value="2"/>
</dbReference>
<feature type="region of interest" description="Disordered" evidence="9">
    <location>
        <begin position="692"/>
        <end position="714"/>
    </location>
</feature>
<dbReference type="OrthoDB" id="9772590at2"/>
<dbReference type="InterPro" id="IPR036582">
    <property type="entry name" value="Mao_N_sf"/>
</dbReference>
<evidence type="ECO:0000256" key="7">
    <source>
        <dbReference type="PIRSR" id="PIRSR600269-51"/>
    </source>
</evidence>
<name>A0A223EJK2_9BACI</name>
<dbReference type="EC" id="1.4.3.-" evidence="8"/>
<feature type="domain" description="Copper amine oxidase catalytic" evidence="11">
    <location>
        <begin position="346"/>
        <end position="763"/>
    </location>
</feature>
<evidence type="ECO:0000256" key="6">
    <source>
        <dbReference type="PIRSR" id="PIRSR600269-50"/>
    </source>
</evidence>
<dbReference type="Pfam" id="PF07833">
    <property type="entry name" value="Cu_amine_oxidN1"/>
    <property type="match status" value="1"/>
</dbReference>
<evidence type="ECO:0000313" key="16">
    <source>
        <dbReference type="Proteomes" id="UP000214618"/>
    </source>
</evidence>
<evidence type="ECO:0000256" key="4">
    <source>
        <dbReference type="ARBA" id="ARBA00023002"/>
    </source>
</evidence>
<dbReference type="GeneID" id="56474425"/>
<comment type="similarity">
    <text evidence="1 8">Belongs to the copper/topaquinone oxidase family.</text>
</comment>
<dbReference type="Pfam" id="PF01179">
    <property type="entry name" value="Cu_amine_oxid"/>
    <property type="match status" value="1"/>
</dbReference>
<keyword evidence="4 8" id="KW-0560">Oxidoreductase</keyword>
<evidence type="ECO:0000259" key="11">
    <source>
        <dbReference type="Pfam" id="PF01179"/>
    </source>
</evidence>
<dbReference type="PROSITE" id="PS01164">
    <property type="entry name" value="COPPER_AMINE_OXID_1"/>
    <property type="match status" value="1"/>
</dbReference>
<accession>A0A223EJK2</accession>
<evidence type="ECO:0000256" key="8">
    <source>
        <dbReference type="RuleBase" id="RU000672"/>
    </source>
</evidence>
<keyword evidence="10" id="KW-0812">Transmembrane</keyword>
<dbReference type="SUPFAM" id="SSF49998">
    <property type="entry name" value="Amine oxidase catalytic domain"/>
    <property type="match status" value="1"/>
</dbReference>
<dbReference type="GO" id="GO:0009308">
    <property type="term" value="P:amine metabolic process"/>
    <property type="evidence" value="ECO:0007669"/>
    <property type="project" value="UniProtKB-UniRule"/>
</dbReference>
<feature type="active site" description="Schiff-base intermediate with substrate; via topaquinone" evidence="6">
    <location>
        <position position="509"/>
    </location>
</feature>
<evidence type="ECO:0000259" key="12">
    <source>
        <dbReference type="Pfam" id="PF02727"/>
    </source>
</evidence>
<feature type="domain" description="Copper amine oxidase-like N-terminal" evidence="14">
    <location>
        <begin position="42"/>
        <end position="117"/>
    </location>
</feature>
<comment type="cofactor">
    <cofactor evidence="8">
        <name>Cu cation</name>
        <dbReference type="ChEBI" id="CHEBI:23378"/>
    </cofactor>
    <text evidence="8">Contains 1 topaquinone per subunit.</text>
</comment>
<dbReference type="Pfam" id="PF02727">
    <property type="entry name" value="Cu_amine_oxidN2"/>
    <property type="match status" value="1"/>
</dbReference>
<dbReference type="GO" id="GO:0008131">
    <property type="term" value="F:primary methylamine oxidase activity"/>
    <property type="evidence" value="ECO:0007669"/>
    <property type="project" value="InterPro"/>
</dbReference>
<dbReference type="InterPro" id="IPR049947">
    <property type="entry name" value="Cu_Am_Ox_Cu-bd"/>
</dbReference>
<evidence type="ECO:0000259" key="14">
    <source>
        <dbReference type="Pfam" id="PF07833"/>
    </source>
</evidence>